<gene>
    <name evidence="1" type="ORF">EZJ58_0281</name>
</gene>
<sequence>MKMNELKPIVTLVAVIFFGVVAYLNSGGEETTAPVVPAVNPPAQAKPAKATVSKFLNTANCASSSCKSGVPKPAKSLPFVIEHITLNNAFKDNHRLVKIEAGVTGGNRMEWAATSIAIAEIASRTGADSIEVLLNRNEIPADQSTMFRQLSNVYYAPNQKKSIWGNAIKSKWEIYVAKEKNIATKRDIDINNFFDKTNQKLIDSGVDYDKADEKAGVITVNKFHLKNDWVLFSGNLNESDDGIPRQSIRIVHNSKDDSLKALNQCLSATYASVDLCHKS</sequence>
<organism evidence="1 2">
    <name type="scientific">Sodalis ligni</name>
    <dbReference type="NCBI Taxonomy" id="2697027"/>
    <lineage>
        <taxon>Bacteria</taxon>
        <taxon>Pseudomonadati</taxon>
        <taxon>Pseudomonadota</taxon>
        <taxon>Gammaproteobacteria</taxon>
        <taxon>Enterobacterales</taxon>
        <taxon>Bruguierivoracaceae</taxon>
        <taxon>Sodalis</taxon>
    </lineage>
</organism>
<name>A0A4R1N6Z3_9GAMM</name>
<reference evidence="1 2" key="1">
    <citation type="submission" date="2019-02" db="EMBL/GenBank/DDBJ databases">
        <title>Investigation of anaerobic lignin degradation for improved lignocellulosic biofuels.</title>
        <authorList>
            <person name="Deangelis K."/>
        </authorList>
    </citation>
    <scope>NUCLEOTIDE SEQUENCE [LARGE SCALE GENOMIC DNA]</scope>
    <source>
        <strain evidence="1 2">159R</strain>
    </source>
</reference>
<dbReference type="RefSeq" id="WP_132921245.1">
    <property type="nucleotide sequence ID" value="NZ_SJOI01000001.1"/>
</dbReference>
<protein>
    <submittedName>
        <fullName evidence="1">Uncharacterized protein</fullName>
    </submittedName>
</protein>
<dbReference type="AlphaFoldDB" id="A0A4R1N6Z3"/>
<evidence type="ECO:0000313" key="1">
    <source>
        <dbReference type="EMBL" id="TCL02279.1"/>
    </source>
</evidence>
<proteinExistence type="predicted"/>
<dbReference type="EMBL" id="SJOI01000001">
    <property type="protein sequence ID" value="TCL02279.1"/>
    <property type="molecule type" value="Genomic_DNA"/>
</dbReference>
<evidence type="ECO:0000313" key="2">
    <source>
        <dbReference type="Proteomes" id="UP000294555"/>
    </source>
</evidence>
<dbReference type="Proteomes" id="UP000294555">
    <property type="component" value="Unassembled WGS sequence"/>
</dbReference>
<accession>A0A4R1N6Z3</accession>
<keyword evidence="2" id="KW-1185">Reference proteome</keyword>
<comment type="caution">
    <text evidence="1">The sequence shown here is derived from an EMBL/GenBank/DDBJ whole genome shotgun (WGS) entry which is preliminary data.</text>
</comment>